<dbReference type="InterPro" id="IPR003834">
    <property type="entry name" value="Cyt_c_assmbl_TM_dom"/>
</dbReference>
<evidence type="ECO:0000256" key="5">
    <source>
        <dbReference type="ARBA" id="ARBA00023136"/>
    </source>
</evidence>
<sequence>MIDVGVLGALLGGVLTLVSPCSALLLPSFFAYSFDRTGLLLRRTGLFYLGMMTVLAPLGAGVGAIGALLTEYRSQVTTTGGLLMTTLGAAIIAGIGFRIGPAARLASRLDLSSALSVLLLGTVYALAGFCSGPLLGSVLTVAAIGSSPIYGALLMSLYSLGMAAPLFALAFAWGKLGLSRRRWIRGREIRIGRFRTHSTNLVSGGMFIAIGVFFLATDGTAALGGLTGSDTQYDVQARLQSLTAGLPNAAVALGIACAAFVVVLMRLLRARITAAGDARKRSDSTREDADDRR</sequence>
<comment type="similarity">
    <text evidence="2">Belongs to the DsbD family.</text>
</comment>
<dbReference type="EMBL" id="CSWP01000017">
    <property type="protein sequence ID" value="CPV74268.1"/>
    <property type="molecule type" value="Genomic_DNA"/>
</dbReference>
<keyword evidence="3" id="KW-0812">Transmembrane</keyword>
<dbReference type="AlphaFoldDB" id="A0A0U0ZVA1"/>
<protein>
    <submittedName>
        <fullName evidence="7">Putative integral membrane cytochrome c biogenesis protein</fullName>
    </submittedName>
</protein>
<gene>
    <name evidence="7" type="ORF">ERS075579_05421</name>
</gene>
<evidence type="ECO:0000313" key="8">
    <source>
        <dbReference type="Proteomes" id="UP000045782"/>
    </source>
</evidence>
<dbReference type="PANTHER" id="PTHR31272">
    <property type="entry name" value="CYTOCHROME C-TYPE BIOGENESIS PROTEIN HI_1454-RELATED"/>
    <property type="match status" value="1"/>
</dbReference>
<comment type="subcellular location">
    <subcellularLocation>
        <location evidence="1">Membrane</location>
        <topology evidence="1">Multi-pass membrane protein</topology>
    </subcellularLocation>
</comment>
<evidence type="ECO:0000259" key="6">
    <source>
        <dbReference type="Pfam" id="PF02683"/>
    </source>
</evidence>
<dbReference type="GO" id="GO:0016020">
    <property type="term" value="C:membrane"/>
    <property type="evidence" value="ECO:0007669"/>
    <property type="project" value="UniProtKB-SubCell"/>
</dbReference>
<dbReference type="GO" id="GO:0017004">
    <property type="term" value="P:cytochrome complex assembly"/>
    <property type="evidence" value="ECO:0007669"/>
    <property type="project" value="InterPro"/>
</dbReference>
<dbReference type="Proteomes" id="UP000045782">
    <property type="component" value="Unassembled WGS sequence"/>
</dbReference>
<dbReference type="PANTHER" id="PTHR31272:SF4">
    <property type="entry name" value="CYTOCHROME C-TYPE BIOGENESIS PROTEIN HI_1454-RELATED"/>
    <property type="match status" value="1"/>
</dbReference>
<evidence type="ECO:0000256" key="3">
    <source>
        <dbReference type="ARBA" id="ARBA00022692"/>
    </source>
</evidence>
<dbReference type="Pfam" id="PF02683">
    <property type="entry name" value="DsbD_TM"/>
    <property type="match status" value="1"/>
</dbReference>
<name>A0A0U0ZVA1_9MYCO</name>
<proteinExistence type="inferred from homology"/>
<reference evidence="7 8" key="1">
    <citation type="submission" date="2015-03" db="EMBL/GenBank/DDBJ databases">
        <authorList>
            <person name="Murphy D."/>
        </authorList>
    </citation>
    <scope>NUCLEOTIDE SEQUENCE [LARGE SCALE GENOMIC DNA]</scope>
    <source>
        <strain evidence="7 8">PAP088</strain>
    </source>
</reference>
<evidence type="ECO:0000313" key="7">
    <source>
        <dbReference type="EMBL" id="CPV74268.1"/>
    </source>
</evidence>
<evidence type="ECO:0000256" key="2">
    <source>
        <dbReference type="ARBA" id="ARBA00006143"/>
    </source>
</evidence>
<feature type="domain" description="Cytochrome C biogenesis protein transmembrane" evidence="6">
    <location>
        <begin position="8"/>
        <end position="177"/>
    </location>
</feature>
<evidence type="ECO:0000256" key="1">
    <source>
        <dbReference type="ARBA" id="ARBA00004141"/>
    </source>
</evidence>
<organism evidence="7 8">
    <name type="scientific">Mycobacteroides abscessus</name>
    <dbReference type="NCBI Taxonomy" id="36809"/>
    <lineage>
        <taxon>Bacteria</taxon>
        <taxon>Bacillati</taxon>
        <taxon>Actinomycetota</taxon>
        <taxon>Actinomycetes</taxon>
        <taxon>Mycobacteriales</taxon>
        <taxon>Mycobacteriaceae</taxon>
        <taxon>Mycobacteroides</taxon>
    </lineage>
</organism>
<evidence type="ECO:0000256" key="4">
    <source>
        <dbReference type="ARBA" id="ARBA00022989"/>
    </source>
</evidence>
<keyword evidence="5" id="KW-0472">Membrane</keyword>
<dbReference type="RefSeq" id="WP_016893059.1">
    <property type="nucleotide sequence ID" value="NZ_CSWP01000017.1"/>
</dbReference>
<keyword evidence="4" id="KW-1133">Transmembrane helix</keyword>
<accession>A0A0U0ZVA1</accession>
<dbReference type="InterPro" id="IPR051790">
    <property type="entry name" value="Cytochrome_c-biogenesis_DsbD"/>
</dbReference>